<dbReference type="EMBL" id="FOSG01000009">
    <property type="protein sequence ID" value="SFK85480.1"/>
    <property type="molecule type" value="Genomic_DNA"/>
</dbReference>
<dbReference type="AlphaFoldDB" id="A0A1I4CXW4"/>
<reference evidence="2" key="1">
    <citation type="submission" date="2016-10" db="EMBL/GenBank/DDBJ databases">
        <authorList>
            <person name="Varghese N."/>
            <person name="Submissions S."/>
        </authorList>
    </citation>
    <scope>NUCLEOTIDE SEQUENCE [LARGE SCALE GENOMIC DNA]</scope>
    <source>
        <strain evidence="2">PL19</strain>
    </source>
</reference>
<dbReference type="SUPFAM" id="SSF53335">
    <property type="entry name" value="S-adenosyl-L-methionine-dependent methyltransferases"/>
    <property type="match status" value="1"/>
</dbReference>
<dbReference type="PIRSF" id="PIRSF017393">
    <property type="entry name" value="MTase_SAV2177"/>
    <property type="match status" value="1"/>
</dbReference>
<dbReference type="Proteomes" id="UP000198928">
    <property type="component" value="Unassembled WGS sequence"/>
</dbReference>
<dbReference type="InterPro" id="IPR029063">
    <property type="entry name" value="SAM-dependent_MTases_sf"/>
</dbReference>
<dbReference type="Gene3D" id="3.40.50.150">
    <property type="entry name" value="Vaccinia Virus protein VP39"/>
    <property type="match status" value="1"/>
</dbReference>
<accession>A0A1I4CXW4</accession>
<dbReference type="GO" id="GO:0008168">
    <property type="term" value="F:methyltransferase activity"/>
    <property type="evidence" value="ECO:0007669"/>
    <property type="project" value="UniProtKB-KW"/>
</dbReference>
<keyword evidence="1" id="KW-0808">Transferase</keyword>
<sequence length="292" mass="31437">MANRRVLTKGGVKVSQTVDGTTGGADDSAVDLELDRAHSARMYDYYLGGHTNFPADREAAGRAMALFPSVLVAARTNREFTHRATRFLATAGLRQFLDVGTGIPTSPNLHEVAQGVAPESRVVYADNDPIVLAHAQALLRSHPAGRTAYVQADATDPAALLASPEVEETLDLGEPVALSLNALLHFVPGEHRAHEIVEHFKDALPSGSTLAISHVTPDFDPEGIARLTEAYRASGTPGQARTREEFTRFFSGWELFEPGITTSHRWRPDPGQTFGDVSDAEAACYAAVARKP</sequence>
<gene>
    <name evidence="1" type="ORF">SAMN05192584_109169</name>
</gene>
<proteinExistence type="predicted"/>
<dbReference type="Pfam" id="PF04672">
    <property type="entry name" value="Methyltransf_19"/>
    <property type="match status" value="1"/>
</dbReference>
<name>A0A1I4CXW4_9ACTN</name>
<dbReference type="GO" id="GO:0032259">
    <property type="term" value="P:methylation"/>
    <property type="evidence" value="ECO:0007669"/>
    <property type="project" value="UniProtKB-KW"/>
</dbReference>
<keyword evidence="2" id="KW-1185">Reference proteome</keyword>
<protein>
    <submittedName>
        <fullName evidence="1">S-adenosyl methyltransferase</fullName>
    </submittedName>
</protein>
<keyword evidence="1" id="KW-0489">Methyltransferase</keyword>
<evidence type="ECO:0000313" key="2">
    <source>
        <dbReference type="Proteomes" id="UP000198928"/>
    </source>
</evidence>
<organism evidence="1 2">
    <name type="scientific">Streptomyces pini</name>
    <dbReference type="NCBI Taxonomy" id="1520580"/>
    <lineage>
        <taxon>Bacteria</taxon>
        <taxon>Bacillati</taxon>
        <taxon>Actinomycetota</taxon>
        <taxon>Actinomycetes</taxon>
        <taxon>Kitasatosporales</taxon>
        <taxon>Streptomycetaceae</taxon>
        <taxon>Streptomyces</taxon>
    </lineage>
</organism>
<evidence type="ECO:0000313" key="1">
    <source>
        <dbReference type="EMBL" id="SFK85480.1"/>
    </source>
</evidence>
<dbReference type="InterPro" id="IPR006764">
    <property type="entry name" value="SAM_dep_MeTrfase_SAV2177_type"/>
</dbReference>